<dbReference type="Proteomes" id="UP000253792">
    <property type="component" value="Unassembled WGS sequence"/>
</dbReference>
<gene>
    <name evidence="1" type="ORF">C1880_04730</name>
</gene>
<protein>
    <submittedName>
        <fullName evidence="1">Uncharacterized protein</fullName>
    </submittedName>
</protein>
<evidence type="ECO:0000313" key="2">
    <source>
        <dbReference type="Proteomes" id="UP000253792"/>
    </source>
</evidence>
<comment type="caution">
    <text evidence="1">The sequence shown here is derived from an EMBL/GenBank/DDBJ whole genome shotgun (WGS) entry which is preliminary data.</text>
</comment>
<keyword evidence="2" id="KW-1185">Reference proteome</keyword>
<dbReference type="STRING" id="1034345.GCA_000236865_00497"/>
<dbReference type="OrthoDB" id="3174926at2"/>
<dbReference type="RefSeq" id="WP_114620483.1">
    <property type="nucleotide sequence ID" value="NZ_CATXOW010000005.1"/>
</dbReference>
<reference evidence="1 2" key="1">
    <citation type="journal article" date="2018" name="Elife">
        <title>Discovery and characterization of a prevalent human gut bacterial enzyme sufficient for the inactivation of a family of plant toxins.</title>
        <authorList>
            <person name="Koppel N."/>
            <person name="Bisanz J.E."/>
            <person name="Pandelia M.E."/>
            <person name="Turnbaugh P.J."/>
            <person name="Balskus E.P."/>
        </authorList>
    </citation>
    <scope>NUCLEOTIDE SEQUENCE [LARGE SCALE GENOMIC DNA]</scope>
    <source>
        <strain evidence="2">anaerobia AP69FAA</strain>
    </source>
</reference>
<accession>A0A369LDV2</accession>
<name>A0A369LDV2_9ACTN</name>
<evidence type="ECO:0000313" key="1">
    <source>
        <dbReference type="EMBL" id="RDB56188.1"/>
    </source>
</evidence>
<dbReference type="EMBL" id="PPTP01000003">
    <property type="protein sequence ID" value="RDB56188.1"/>
    <property type="molecule type" value="Genomic_DNA"/>
</dbReference>
<proteinExistence type="predicted"/>
<dbReference type="AlphaFoldDB" id="A0A369LDV2"/>
<organism evidence="1 2">
    <name type="scientific">Senegalimassilia anaerobia</name>
    <dbReference type="NCBI Taxonomy" id="1473216"/>
    <lineage>
        <taxon>Bacteria</taxon>
        <taxon>Bacillati</taxon>
        <taxon>Actinomycetota</taxon>
        <taxon>Coriobacteriia</taxon>
        <taxon>Coriobacteriales</taxon>
        <taxon>Coriobacteriaceae</taxon>
        <taxon>Senegalimassilia</taxon>
    </lineage>
</organism>
<sequence>MSRYRGERGNVAPLAVALCLVLVMTLGFLADCAVLYGAKARQEQALDAARSACMDAGQAASAKYGDDAGAVLADLIVDQVRAQGVEGAVSVWFYEAPARAVAESERMWVVGMQVEEAKALPFAVSSAPDAKVASSRVFSARPYAAQQVWRPDARICGVHRFGDGCGAGQGRFSAISALEGFPREIAEEAQARLGG</sequence>